<dbReference type="EMBL" id="JBHSMU010000015">
    <property type="protein sequence ID" value="MFC5461015.1"/>
    <property type="molecule type" value="Genomic_DNA"/>
</dbReference>
<dbReference type="NCBIfam" id="TIGR02595">
    <property type="entry name" value="PEP_CTERM"/>
    <property type="match status" value="1"/>
</dbReference>
<accession>A0ABW0L5B1</accession>
<organism evidence="3 4">
    <name type="scientific">Massilia niabensis</name>
    <dbReference type="NCBI Taxonomy" id="544910"/>
    <lineage>
        <taxon>Bacteria</taxon>
        <taxon>Pseudomonadati</taxon>
        <taxon>Pseudomonadota</taxon>
        <taxon>Betaproteobacteria</taxon>
        <taxon>Burkholderiales</taxon>
        <taxon>Oxalobacteraceae</taxon>
        <taxon>Telluria group</taxon>
        <taxon>Massilia</taxon>
    </lineage>
</organism>
<gene>
    <name evidence="3" type="ORF">ACFPN5_14480</name>
</gene>
<comment type="caution">
    <text evidence="3">The sequence shown here is derived from an EMBL/GenBank/DDBJ whole genome shotgun (WGS) entry which is preliminary data.</text>
</comment>
<reference evidence="4" key="1">
    <citation type="journal article" date="2019" name="Int. J. Syst. Evol. Microbiol.">
        <title>The Global Catalogue of Microorganisms (GCM) 10K type strain sequencing project: providing services to taxonomists for standard genome sequencing and annotation.</title>
        <authorList>
            <consortium name="The Broad Institute Genomics Platform"/>
            <consortium name="The Broad Institute Genome Sequencing Center for Infectious Disease"/>
            <person name="Wu L."/>
            <person name="Ma J."/>
        </authorList>
    </citation>
    <scope>NUCLEOTIDE SEQUENCE [LARGE SCALE GENOMIC DNA]</scope>
    <source>
        <strain evidence="4">KACC 12649</strain>
    </source>
</reference>
<evidence type="ECO:0000256" key="1">
    <source>
        <dbReference type="SAM" id="SignalP"/>
    </source>
</evidence>
<proteinExistence type="predicted"/>
<protein>
    <submittedName>
        <fullName evidence="3">PEP-CTERM sorting domain-containing protein</fullName>
    </submittedName>
</protein>
<dbReference type="InterPro" id="IPR013424">
    <property type="entry name" value="Ice-binding_C"/>
</dbReference>
<sequence>MFNNFNERDNMRRFLRHCVLAAVSASALSAPASAAVITMNFESFPGPDGILGTADDVSAPNTFLQPLRDQYASLGVTFTQGTLLQDNFMGGAASNHFISSTYPIGVFSVPVLGIRIDSRSFWDAFLTAYDVNGNILAQDVLLNPNAGWAPLAGQLSLTSLTPIHRFSVMANNADRILNLDNLVLTTAEPSAEVPEPQTLAMFGLGLAMLGATARRRSRK</sequence>
<feature type="domain" description="Ice-binding protein C-terminal" evidence="2">
    <location>
        <begin position="193"/>
        <end position="216"/>
    </location>
</feature>
<name>A0ABW0L5B1_9BURK</name>
<dbReference type="Proteomes" id="UP001596050">
    <property type="component" value="Unassembled WGS sequence"/>
</dbReference>
<feature type="signal peptide" evidence="1">
    <location>
        <begin position="1"/>
        <end position="34"/>
    </location>
</feature>
<evidence type="ECO:0000313" key="4">
    <source>
        <dbReference type="Proteomes" id="UP001596050"/>
    </source>
</evidence>
<evidence type="ECO:0000313" key="3">
    <source>
        <dbReference type="EMBL" id="MFC5461015.1"/>
    </source>
</evidence>
<evidence type="ECO:0000259" key="2">
    <source>
        <dbReference type="Pfam" id="PF07589"/>
    </source>
</evidence>
<dbReference type="Pfam" id="PF07589">
    <property type="entry name" value="PEP-CTERM"/>
    <property type="match status" value="1"/>
</dbReference>
<dbReference type="RefSeq" id="WP_379784456.1">
    <property type="nucleotide sequence ID" value="NZ_JBHSMU010000015.1"/>
</dbReference>
<keyword evidence="4" id="KW-1185">Reference proteome</keyword>
<keyword evidence="1" id="KW-0732">Signal</keyword>
<feature type="chain" id="PRO_5046989670" evidence="1">
    <location>
        <begin position="35"/>
        <end position="219"/>
    </location>
</feature>